<feature type="transmembrane region" description="Helical" evidence="6">
    <location>
        <begin position="317"/>
        <end position="336"/>
    </location>
</feature>
<feature type="transmembrane region" description="Helical" evidence="6">
    <location>
        <begin position="387"/>
        <end position="405"/>
    </location>
</feature>
<comment type="subcellular location">
    <subcellularLocation>
        <location evidence="4">Cell membrane</location>
    </subcellularLocation>
    <subcellularLocation>
        <location evidence="1">Membrane</location>
        <topology evidence="1">Multi-pass membrane protein</topology>
    </subcellularLocation>
</comment>
<dbReference type="Proteomes" id="UP001589833">
    <property type="component" value="Unassembled WGS sequence"/>
</dbReference>
<dbReference type="PANTHER" id="PTHR22550:SF5">
    <property type="entry name" value="LEUCINE ZIPPER PROTEIN 4"/>
    <property type="match status" value="1"/>
</dbReference>
<keyword evidence="3 4" id="KW-0472">Membrane</keyword>
<evidence type="ECO:0000313" key="8">
    <source>
        <dbReference type="Proteomes" id="UP001589833"/>
    </source>
</evidence>
<keyword evidence="8" id="KW-1185">Reference proteome</keyword>
<dbReference type="InterPro" id="IPR050768">
    <property type="entry name" value="UPF0353/GerABKA_families"/>
</dbReference>
<dbReference type="PIRSF" id="PIRSF005690">
    <property type="entry name" value="GerBA"/>
    <property type="match status" value="1"/>
</dbReference>
<evidence type="ECO:0000256" key="6">
    <source>
        <dbReference type="SAM" id="Phobius"/>
    </source>
</evidence>
<keyword evidence="6" id="KW-0812">Transmembrane</keyword>
<evidence type="ECO:0000313" key="7">
    <source>
        <dbReference type="EMBL" id="MFC0559729.1"/>
    </source>
</evidence>
<comment type="similarity">
    <text evidence="2 4">Belongs to the GerABKA family.</text>
</comment>
<evidence type="ECO:0000256" key="2">
    <source>
        <dbReference type="ARBA" id="ARBA00005278"/>
    </source>
</evidence>
<dbReference type="InterPro" id="IPR004995">
    <property type="entry name" value="Spore_Ger"/>
</dbReference>
<dbReference type="PANTHER" id="PTHR22550">
    <property type="entry name" value="SPORE GERMINATION PROTEIN"/>
    <property type="match status" value="1"/>
</dbReference>
<evidence type="ECO:0000256" key="5">
    <source>
        <dbReference type="SAM" id="MobiDB-lite"/>
    </source>
</evidence>
<feature type="region of interest" description="Disordered" evidence="5">
    <location>
        <begin position="512"/>
        <end position="532"/>
    </location>
</feature>
<evidence type="ECO:0000256" key="1">
    <source>
        <dbReference type="ARBA" id="ARBA00004141"/>
    </source>
</evidence>
<dbReference type="EMBL" id="JBHLTR010000016">
    <property type="protein sequence ID" value="MFC0559729.1"/>
    <property type="molecule type" value="Genomic_DNA"/>
</dbReference>
<dbReference type="RefSeq" id="WP_273845625.1">
    <property type="nucleotide sequence ID" value="NZ_JAQQWT010000014.1"/>
</dbReference>
<protein>
    <submittedName>
        <fullName evidence="7">Spore germination protein</fullName>
    </submittedName>
</protein>
<name>A0ABV6NH16_9BACI</name>
<organism evidence="7 8">
    <name type="scientific">Halalkalibacter alkalisediminis</name>
    <dbReference type="NCBI Taxonomy" id="935616"/>
    <lineage>
        <taxon>Bacteria</taxon>
        <taxon>Bacillati</taxon>
        <taxon>Bacillota</taxon>
        <taxon>Bacilli</taxon>
        <taxon>Bacillales</taxon>
        <taxon>Bacillaceae</taxon>
        <taxon>Halalkalibacter</taxon>
    </lineage>
</organism>
<reference evidence="7 8" key="1">
    <citation type="submission" date="2024-09" db="EMBL/GenBank/DDBJ databases">
        <authorList>
            <person name="Sun Q."/>
            <person name="Mori K."/>
        </authorList>
    </citation>
    <scope>NUCLEOTIDE SEQUENCE [LARGE SCALE GENOMIC DNA]</scope>
    <source>
        <strain evidence="7 8">NCAIM B.02301</strain>
    </source>
</reference>
<keyword evidence="6" id="KW-1133">Transmembrane helix</keyword>
<feature type="transmembrane region" description="Helical" evidence="6">
    <location>
        <begin position="412"/>
        <end position="433"/>
    </location>
</feature>
<sequence>MKVFKQIISSMKVDSTNNKTTPEDLIADIGKVEISKSIEKNEETFNQIFKNSFDFYQERVYVGDKEGIILYLKSMVDLAKISDSIRTTLVKAHEEKRTIENKTELKEFQKEYFSSYDVTNVQYEHDVVWYVLSGYTVILVGGETEGLALLTTTSESRGVEQSQTQTIIRGPQDSFTESKGTNLSLIRRRIKNPHLKCEKLKVGKDTQTDVCMVYLDHIASKEIVDEVRTRIENVKANAIIDSGNLEELICDKVITPFPMIYHTDRPDTVSADILEGKVVVIVDGSPFILVMPVVFTDFFQVSEDYYQGFMMASLLRMLRFLAFLLALLLPSLYIGLTTYHHQLIPTDLIISIQAQREGVPFPAVIEILLMEVTFEILREAGVRMPRVVGQTVSIVGALVIGQAAVEAGVVSHFLVIIVALTAMAGFVSPVYAFANATRILRFVLILITAVLGLFGTLLGFLMIIAHLTHLRSFGVPYLTPMGPFILEDQKDVMVRLPIQFMKRRPNYLHAKTDLKQSPSDPLPTANKKEEST</sequence>
<gene>
    <name evidence="7" type="ORF">ACFFH4_11790</name>
</gene>
<accession>A0ABV6NH16</accession>
<evidence type="ECO:0000256" key="3">
    <source>
        <dbReference type="ARBA" id="ARBA00023136"/>
    </source>
</evidence>
<feature type="transmembrane region" description="Helical" evidence="6">
    <location>
        <begin position="439"/>
        <end position="464"/>
    </location>
</feature>
<proteinExistence type="inferred from homology"/>
<evidence type="ECO:0000256" key="4">
    <source>
        <dbReference type="PIRNR" id="PIRNR005690"/>
    </source>
</evidence>
<dbReference type="Pfam" id="PF03323">
    <property type="entry name" value="GerA"/>
    <property type="match status" value="1"/>
</dbReference>
<comment type="caution">
    <text evidence="7">The sequence shown here is derived from an EMBL/GenBank/DDBJ whole genome shotgun (WGS) entry which is preliminary data.</text>
</comment>